<accession>A0AAD5C5D4</accession>
<organism evidence="1 2">
    <name type="scientific">Ambrosia artemisiifolia</name>
    <name type="common">Common ragweed</name>
    <dbReference type="NCBI Taxonomy" id="4212"/>
    <lineage>
        <taxon>Eukaryota</taxon>
        <taxon>Viridiplantae</taxon>
        <taxon>Streptophyta</taxon>
        <taxon>Embryophyta</taxon>
        <taxon>Tracheophyta</taxon>
        <taxon>Spermatophyta</taxon>
        <taxon>Magnoliopsida</taxon>
        <taxon>eudicotyledons</taxon>
        <taxon>Gunneridae</taxon>
        <taxon>Pentapetalae</taxon>
        <taxon>asterids</taxon>
        <taxon>campanulids</taxon>
        <taxon>Asterales</taxon>
        <taxon>Asteraceae</taxon>
        <taxon>Asteroideae</taxon>
        <taxon>Heliantheae alliance</taxon>
        <taxon>Heliantheae</taxon>
        <taxon>Ambrosia</taxon>
    </lineage>
</organism>
<name>A0AAD5C5D4_AMBAR</name>
<dbReference type="Proteomes" id="UP001206925">
    <property type="component" value="Unassembled WGS sequence"/>
</dbReference>
<dbReference type="EMBL" id="JAMZMK010009501">
    <property type="protein sequence ID" value="KAI7735345.1"/>
    <property type="molecule type" value="Genomic_DNA"/>
</dbReference>
<sequence>MLQDLVFNHTTRTYLEALKC</sequence>
<gene>
    <name evidence="1" type="ORF">M8C21_005159</name>
</gene>
<protein>
    <submittedName>
        <fullName evidence="1">Uncharacterized protein</fullName>
    </submittedName>
</protein>
<dbReference type="AlphaFoldDB" id="A0AAD5C5D4"/>
<keyword evidence="2" id="KW-1185">Reference proteome</keyword>
<comment type="caution">
    <text evidence="1">The sequence shown here is derived from an EMBL/GenBank/DDBJ whole genome shotgun (WGS) entry which is preliminary data.</text>
</comment>
<reference evidence="1" key="1">
    <citation type="submission" date="2022-06" db="EMBL/GenBank/DDBJ databases">
        <title>Uncovering the hologenomic basis of an extraordinary plant invasion.</title>
        <authorList>
            <person name="Bieker V.C."/>
            <person name="Martin M.D."/>
            <person name="Gilbert T."/>
            <person name="Hodgins K."/>
            <person name="Battlay P."/>
            <person name="Petersen B."/>
            <person name="Wilson J."/>
        </authorList>
    </citation>
    <scope>NUCLEOTIDE SEQUENCE</scope>
    <source>
        <strain evidence="1">AA19_3_7</strain>
        <tissue evidence="1">Leaf</tissue>
    </source>
</reference>
<proteinExistence type="predicted"/>
<evidence type="ECO:0000313" key="1">
    <source>
        <dbReference type="EMBL" id="KAI7735345.1"/>
    </source>
</evidence>
<evidence type="ECO:0000313" key="2">
    <source>
        <dbReference type="Proteomes" id="UP001206925"/>
    </source>
</evidence>